<evidence type="ECO:0000256" key="1">
    <source>
        <dbReference type="SAM" id="MobiDB-lite"/>
    </source>
</evidence>
<dbReference type="AlphaFoldDB" id="A0A7Y2JXD4"/>
<gene>
    <name evidence="2" type="ORF">HGB41_05460</name>
</gene>
<feature type="region of interest" description="Disordered" evidence="1">
    <location>
        <begin position="1"/>
        <end position="22"/>
    </location>
</feature>
<dbReference type="Proteomes" id="UP000533905">
    <property type="component" value="Unassembled WGS sequence"/>
</dbReference>
<comment type="caution">
    <text evidence="2">The sequence shown here is derived from an EMBL/GenBank/DDBJ whole genome shotgun (WGS) entry which is preliminary data.</text>
</comment>
<keyword evidence="3" id="KW-1185">Reference proteome</keyword>
<reference evidence="2 3" key="1">
    <citation type="submission" date="2020-04" db="EMBL/GenBank/DDBJ databases">
        <title>Massilia sp. nov., a cold adapted bacteria isolated from Arctic soil.</title>
        <authorList>
            <person name="Son J."/>
            <person name="Ka J.-O."/>
        </authorList>
    </citation>
    <scope>NUCLEOTIDE SEQUENCE [LARGE SCALE GENOMIC DNA]</scope>
    <source>
        <strain evidence="2 3">ML15P13</strain>
    </source>
</reference>
<feature type="compositionally biased region" description="Basic and acidic residues" evidence="1">
    <location>
        <begin position="1"/>
        <end position="10"/>
    </location>
</feature>
<evidence type="ECO:0000313" key="3">
    <source>
        <dbReference type="Proteomes" id="UP000533905"/>
    </source>
</evidence>
<feature type="compositionally biased region" description="Polar residues" evidence="1">
    <location>
        <begin position="11"/>
        <end position="22"/>
    </location>
</feature>
<dbReference type="EMBL" id="JABAIV010000001">
    <property type="protein sequence ID" value="NNG22448.1"/>
    <property type="molecule type" value="Genomic_DNA"/>
</dbReference>
<name>A0A7Y2JXD4_9BURK</name>
<sequence length="80" mass="8582">MENVVERRAEQSASSVTKGPLKTQQVVRQGVLLQSCVGTLSAVEYLKANGVQGSVIGRVLSGGEVRADDRASRDIPRAWD</sequence>
<protein>
    <submittedName>
        <fullName evidence="2">Uncharacterized protein</fullName>
    </submittedName>
</protein>
<dbReference type="RefSeq" id="WP_171081809.1">
    <property type="nucleotide sequence ID" value="NZ_JABAIV010000001.1"/>
</dbReference>
<evidence type="ECO:0000313" key="2">
    <source>
        <dbReference type="EMBL" id="NNG22448.1"/>
    </source>
</evidence>
<organism evidence="2 3">
    <name type="scientific">Telluria aromaticivorans</name>
    <dbReference type="NCBI Taxonomy" id="2725995"/>
    <lineage>
        <taxon>Bacteria</taxon>
        <taxon>Pseudomonadati</taxon>
        <taxon>Pseudomonadota</taxon>
        <taxon>Betaproteobacteria</taxon>
        <taxon>Burkholderiales</taxon>
        <taxon>Oxalobacteraceae</taxon>
        <taxon>Telluria group</taxon>
        <taxon>Telluria</taxon>
    </lineage>
</organism>
<accession>A0A7Y2JXD4</accession>
<proteinExistence type="predicted"/>